<name>A0A0E9P917_ANGAN</name>
<accession>A0A0E9P917</accession>
<proteinExistence type="predicted"/>
<reference evidence="1" key="2">
    <citation type="journal article" date="2015" name="Fish Shellfish Immunol.">
        <title>Early steps in the European eel (Anguilla anguilla)-Vibrio vulnificus interaction in the gills: Role of the RtxA13 toxin.</title>
        <authorList>
            <person name="Callol A."/>
            <person name="Pajuelo D."/>
            <person name="Ebbesson L."/>
            <person name="Teles M."/>
            <person name="MacKenzie S."/>
            <person name="Amaro C."/>
        </authorList>
    </citation>
    <scope>NUCLEOTIDE SEQUENCE</scope>
</reference>
<sequence length="37" mass="4195">MHTNTQCRTLLSRHNHQKHCSHRSLPLTVPSSGLNCV</sequence>
<dbReference type="EMBL" id="GBXM01107820">
    <property type="protein sequence ID" value="JAH00757.1"/>
    <property type="molecule type" value="Transcribed_RNA"/>
</dbReference>
<reference evidence="1" key="1">
    <citation type="submission" date="2014-11" db="EMBL/GenBank/DDBJ databases">
        <authorList>
            <person name="Amaro Gonzalez C."/>
        </authorList>
    </citation>
    <scope>NUCLEOTIDE SEQUENCE</scope>
</reference>
<dbReference type="AlphaFoldDB" id="A0A0E9P917"/>
<evidence type="ECO:0000313" key="1">
    <source>
        <dbReference type="EMBL" id="JAH00757.1"/>
    </source>
</evidence>
<protein>
    <submittedName>
        <fullName evidence="1">Uncharacterized protein</fullName>
    </submittedName>
</protein>
<organism evidence="1">
    <name type="scientific">Anguilla anguilla</name>
    <name type="common">European freshwater eel</name>
    <name type="synonym">Muraena anguilla</name>
    <dbReference type="NCBI Taxonomy" id="7936"/>
    <lineage>
        <taxon>Eukaryota</taxon>
        <taxon>Metazoa</taxon>
        <taxon>Chordata</taxon>
        <taxon>Craniata</taxon>
        <taxon>Vertebrata</taxon>
        <taxon>Euteleostomi</taxon>
        <taxon>Actinopterygii</taxon>
        <taxon>Neopterygii</taxon>
        <taxon>Teleostei</taxon>
        <taxon>Anguilliformes</taxon>
        <taxon>Anguillidae</taxon>
        <taxon>Anguilla</taxon>
    </lineage>
</organism>